<evidence type="ECO:0000313" key="3">
    <source>
        <dbReference type="EMBL" id="CAA7028199.1"/>
    </source>
</evidence>
<name>A0A6D2IH55_9BRAS</name>
<protein>
    <recommendedName>
        <fullName evidence="2">Retrotransposon gag domain-containing protein</fullName>
    </recommendedName>
</protein>
<organism evidence="3 4">
    <name type="scientific">Microthlaspi erraticum</name>
    <dbReference type="NCBI Taxonomy" id="1685480"/>
    <lineage>
        <taxon>Eukaryota</taxon>
        <taxon>Viridiplantae</taxon>
        <taxon>Streptophyta</taxon>
        <taxon>Embryophyta</taxon>
        <taxon>Tracheophyta</taxon>
        <taxon>Spermatophyta</taxon>
        <taxon>Magnoliopsida</taxon>
        <taxon>eudicotyledons</taxon>
        <taxon>Gunneridae</taxon>
        <taxon>Pentapetalae</taxon>
        <taxon>rosids</taxon>
        <taxon>malvids</taxon>
        <taxon>Brassicales</taxon>
        <taxon>Brassicaceae</taxon>
        <taxon>Coluteocarpeae</taxon>
        <taxon>Microthlaspi</taxon>
    </lineage>
</organism>
<dbReference type="Proteomes" id="UP000467841">
    <property type="component" value="Unassembled WGS sequence"/>
</dbReference>
<feature type="compositionally biased region" description="Polar residues" evidence="1">
    <location>
        <begin position="84"/>
        <end position="104"/>
    </location>
</feature>
<evidence type="ECO:0000256" key="1">
    <source>
        <dbReference type="SAM" id="MobiDB-lite"/>
    </source>
</evidence>
<evidence type="ECO:0000259" key="2">
    <source>
        <dbReference type="Pfam" id="PF03732"/>
    </source>
</evidence>
<dbReference type="Pfam" id="PF03732">
    <property type="entry name" value="Retrotrans_gag"/>
    <property type="match status" value="1"/>
</dbReference>
<feature type="region of interest" description="Disordered" evidence="1">
    <location>
        <begin position="296"/>
        <end position="352"/>
    </location>
</feature>
<accession>A0A6D2IH55</accession>
<dbReference type="InterPro" id="IPR005162">
    <property type="entry name" value="Retrotrans_gag_dom"/>
</dbReference>
<dbReference type="OrthoDB" id="1749511at2759"/>
<sequence>MAMAARIISPTTSECGDFDGASEMQIQVDKLNGHFHSLTDAHKHTGKRLDAMDLRFDTVDRRFNKLEAKMDSIITMLGKADPHQNASFSQNPNQSHTPTQVHSPNLEQQRVNSALGYRSGQLNVANRDSLLKKLEMPIFGGKQPYVWLIELERFFYIGGYNDLEKLDLVALSLEGKVRKWYYWELQRKGFRSWSEFKDKLVLRFSESIEEDPGKRLFRIKQQGSVDDYITEFEELSSLVPGLSDDTLSNIFYNGLNTEMQEVIRMKEPQGLEHHISAVLRMESRAFCKAVSSVPGYDNNAKQRKSLPPQNHQRTVVPHDARNNQQQNKPHNKENETTHTQLRPRQRRTDAELDQMRRDKICFQCKGQWSKDHPPVCPMKEYRVLTVINGLEMEV</sequence>
<keyword evidence="4" id="KW-1185">Reference proteome</keyword>
<reference evidence="3" key="1">
    <citation type="submission" date="2020-01" db="EMBL/GenBank/DDBJ databases">
        <authorList>
            <person name="Mishra B."/>
        </authorList>
    </citation>
    <scope>NUCLEOTIDE SEQUENCE [LARGE SCALE GENOMIC DNA]</scope>
</reference>
<evidence type="ECO:0000313" key="4">
    <source>
        <dbReference type="Proteomes" id="UP000467841"/>
    </source>
</evidence>
<feature type="region of interest" description="Disordered" evidence="1">
    <location>
        <begin position="82"/>
        <end position="104"/>
    </location>
</feature>
<dbReference type="EMBL" id="CACVBM020001064">
    <property type="protein sequence ID" value="CAA7028199.1"/>
    <property type="molecule type" value="Genomic_DNA"/>
</dbReference>
<gene>
    <name evidence="3" type="ORF">MERR_LOCUS15434</name>
</gene>
<dbReference type="PANTHER" id="PTHR33223">
    <property type="entry name" value="CCHC-TYPE DOMAIN-CONTAINING PROTEIN"/>
    <property type="match status" value="1"/>
</dbReference>
<proteinExistence type="predicted"/>
<feature type="domain" description="Retrotransposon gag" evidence="2">
    <location>
        <begin position="168"/>
        <end position="257"/>
    </location>
</feature>
<dbReference type="Gene3D" id="3.90.20.10">
    <property type="match status" value="1"/>
</dbReference>
<dbReference type="PANTHER" id="PTHR33223:SF6">
    <property type="entry name" value="CCHC-TYPE DOMAIN-CONTAINING PROTEIN"/>
    <property type="match status" value="1"/>
</dbReference>
<comment type="caution">
    <text evidence="3">The sequence shown here is derived from an EMBL/GenBank/DDBJ whole genome shotgun (WGS) entry which is preliminary data.</text>
</comment>
<dbReference type="AlphaFoldDB" id="A0A6D2IH55"/>